<keyword evidence="1" id="KW-0812">Transmembrane</keyword>
<feature type="transmembrane region" description="Helical" evidence="1">
    <location>
        <begin position="52"/>
        <end position="71"/>
    </location>
</feature>
<keyword evidence="1" id="KW-0472">Membrane</keyword>
<evidence type="ECO:0008006" key="4">
    <source>
        <dbReference type="Google" id="ProtNLM"/>
    </source>
</evidence>
<evidence type="ECO:0000313" key="3">
    <source>
        <dbReference type="Proteomes" id="UP001497482"/>
    </source>
</evidence>
<protein>
    <recommendedName>
        <fullName evidence="4">NADH dehydrogenase subunit 6</fullName>
    </recommendedName>
</protein>
<proteinExistence type="predicted"/>
<evidence type="ECO:0000313" key="2">
    <source>
        <dbReference type="EMBL" id="CAL1612015.1"/>
    </source>
</evidence>
<keyword evidence="1" id="KW-1133">Transmembrane helix</keyword>
<dbReference type="AlphaFoldDB" id="A0AAV2MF87"/>
<organism evidence="2 3">
    <name type="scientific">Knipowitschia caucasica</name>
    <name type="common">Caucasian dwarf goby</name>
    <name type="synonym">Pomatoschistus caucasicus</name>
    <dbReference type="NCBI Taxonomy" id="637954"/>
    <lineage>
        <taxon>Eukaryota</taxon>
        <taxon>Metazoa</taxon>
        <taxon>Chordata</taxon>
        <taxon>Craniata</taxon>
        <taxon>Vertebrata</taxon>
        <taxon>Euteleostomi</taxon>
        <taxon>Actinopterygii</taxon>
        <taxon>Neopterygii</taxon>
        <taxon>Teleostei</taxon>
        <taxon>Neoteleostei</taxon>
        <taxon>Acanthomorphata</taxon>
        <taxon>Gobiaria</taxon>
        <taxon>Gobiiformes</taxon>
        <taxon>Gobioidei</taxon>
        <taxon>Gobiidae</taxon>
        <taxon>Gobiinae</taxon>
        <taxon>Knipowitschia</taxon>
    </lineage>
</organism>
<name>A0AAV2MF87_KNICA</name>
<evidence type="ECO:0000256" key="1">
    <source>
        <dbReference type="SAM" id="Phobius"/>
    </source>
</evidence>
<dbReference type="Proteomes" id="UP001497482">
    <property type="component" value="Chromosome 7"/>
</dbReference>
<gene>
    <name evidence="2" type="ORF">KC01_LOCUS38389</name>
</gene>
<reference evidence="2 3" key="1">
    <citation type="submission" date="2024-04" db="EMBL/GenBank/DDBJ databases">
        <authorList>
            <person name="Waldvogel A.-M."/>
            <person name="Schoenle A."/>
        </authorList>
    </citation>
    <scope>NUCLEOTIDE SEQUENCE [LARGE SCALE GENOMIC DNA]</scope>
</reference>
<sequence>MSGVCGYVGVCGVGGVWWLCGGSWWYMVLWVGCVCVYGIGWFGIVVVGVLDYVGGMWGVGVWCGMVCWLYVEWVEVRGVS</sequence>
<accession>A0AAV2MF87</accession>
<keyword evidence="3" id="KW-1185">Reference proteome</keyword>
<feature type="transmembrane region" description="Helical" evidence="1">
    <location>
        <begin position="24"/>
        <end position="45"/>
    </location>
</feature>
<dbReference type="EMBL" id="OZ035829">
    <property type="protein sequence ID" value="CAL1612015.1"/>
    <property type="molecule type" value="Genomic_DNA"/>
</dbReference>